<accession>A0ABW6A393</accession>
<comment type="caution">
    <text evidence="1">The sequence shown here is derived from an EMBL/GenBank/DDBJ whole genome shotgun (WGS) entry which is preliminary data.</text>
</comment>
<gene>
    <name evidence="1" type="ORF">ACFS6H_03385</name>
</gene>
<reference evidence="2" key="1">
    <citation type="journal article" date="2019" name="Int. J. Syst. Evol. Microbiol.">
        <title>The Global Catalogue of Microorganisms (GCM) 10K type strain sequencing project: providing services to taxonomists for standard genome sequencing and annotation.</title>
        <authorList>
            <consortium name="The Broad Institute Genomics Platform"/>
            <consortium name="The Broad Institute Genome Sequencing Center for Infectious Disease"/>
            <person name="Wu L."/>
            <person name="Ma J."/>
        </authorList>
    </citation>
    <scope>NUCLEOTIDE SEQUENCE [LARGE SCALE GENOMIC DNA]</scope>
    <source>
        <strain evidence="2">KCTC 23299</strain>
    </source>
</reference>
<evidence type="ECO:0000313" key="1">
    <source>
        <dbReference type="EMBL" id="MFD2918738.1"/>
    </source>
</evidence>
<keyword evidence="2" id="KW-1185">Reference proteome</keyword>
<dbReference type="Proteomes" id="UP001597511">
    <property type="component" value="Unassembled WGS sequence"/>
</dbReference>
<sequence length="139" mass="16167">MIPDKLFKSLQHSFQDFKMLYNGQELEPGYKPDYVLKRNNEYIILESENTSSRKTYVGGMMKAAHFLQNEKKGKLVFIVVPKENTKALSIAKHLTPYLNWVNGKTNLKEVYVIEAKQYYNNDQLLALDCDDFYSCALKV</sequence>
<proteinExistence type="predicted"/>
<name>A0ABW6A393_9BACT</name>
<dbReference type="EMBL" id="JBHUOZ010000001">
    <property type="protein sequence ID" value="MFD2918738.1"/>
    <property type="molecule type" value="Genomic_DNA"/>
</dbReference>
<protein>
    <submittedName>
        <fullName evidence="1">Uncharacterized protein</fullName>
    </submittedName>
</protein>
<evidence type="ECO:0000313" key="2">
    <source>
        <dbReference type="Proteomes" id="UP001597511"/>
    </source>
</evidence>
<organism evidence="1 2">
    <name type="scientific">Terrimonas rubra</name>
    <dbReference type="NCBI Taxonomy" id="1035890"/>
    <lineage>
        <taxon>Bacteria</taxon>
        <taxon>Pseudomonadati</taxon>
        <taxon>Bacteroidota</taxon>
        <taxon>Chitinophagia</taxon>
        <taxon>Chitinophagales</taxon>
        <taxon>Chitinophagaceae</taxon>
        <taxon>Terrimonas</taxon>
    </lineage>
</organism>
<dbReference type="RefSeq" id="WP_386095221.1">
    <property type="nucleotide sequence ID" value="NZ_JBHUOZ010000001.1"/>
</dbReference>